<evidence type="ECO:0000313" key="9">
    <source>
        <dbReference type="EMBL" id="RZF37268.1"/>
    </source>
</evidence>
<gene>
    <name evidence="8" type="ORF">LSTR_LSTR012072</name>
    <name evidence="9" type="ORF">LSTR_LSTR014720</name>
</gene>
<keyword evidence="6 7" id="KW-0472">Membrane</keyword>
<evidence type="ECO:0000256" key="6">
    <source>
        <dbReference type="ARBA" id="ARBA00023136"/>
    </source>
</evidence>
<dbReference type="EMBL" id="QKKF02024770">
    <property type="protein sequence ID" value="RZF37268.1"/>
    <property type="molecule type" value="Genomic_DNA"/>
</dbReference>
<dbReference type="EMBL" id="QKKF02027609">
    <property type="protein sequence ID" value="RZF35774.1"/>
    <property type="molecule type" value="Genomic_DNA"/>
</dbReference>
<evidence type="ECO:0000256" key="7">
    <source>
        <dbReference type="SAM" id="Phobius"/>
    </source>
</evidence>
<feature type="transmembrane region" description="Helical" evidence="7">
    <location>
        <begin position="48"/>
        <end position="67"/>
    </location>
</feature>
<dbReference type="Pfam" id="PF02935">
    <property type="entry name" value="COX7C"/>
    <property type="match status" value="1"/>
</dbReference>
<evidence type="ECO:0000256" key="4">
    <source>
        <dbReference type="ARBA" id="ARBA00022792"/>
    </source>
</evidence>
<organism evidence="8 10">
    <name type="scientific">Laodelphax striatellus</name>
    <name type="common">Small brown planthopper</name>
    <name type="synonym">Delphax striatella</name>
    <dbReference type="NCBI Taxonomy" id="195883"/>
    <lineage>
        <taxon>Eukaryota</taxon>
        <taxon>Metazoa</taxon>
        <taxon>Ecdysozoa</taxon>
        <taxon>Arthropoda</taxon>
        <taxon>Hexapoda</taxon>
        <taxon>Insecta</taxon>
        <taxon>Pterygota</taxon>
        <taxon>Neoptera</taxon>
        <taxon>Paraneoptera</taxon>
        <taxon>Hemiptera</taxon>
        <taxon>Auchenorrhyncha</taxon>
        <taxon>Fulgoroidea</taxon>
        <taxon>Delphacidae</taxon>
        <taxon>Criomorphinae</taxon>
        <taxon>Laodelphax</taxon>
    </lineage>
</organism>
<dbReference type="GO" id="GO:0006123">
    <property type="term" value="P:mitochondrial electron transport, cytochrome c to oxygen"/>
    <property type="evidence" value="ECO:0007669"/>
    <property type="project" value="InterPro"/>
</dbReference>
<dbReference type="InterPro" id="IPR004202">
    <property type="entry name" value="COX7C/Cox8"/>
</dbReference>
<dbReference type="Proteomes" id="UP000291343">
    <property type="component" value="Unassembled WGS sequence"/>
</dbReference>
<proteinExistence type="inferred from homology"/>
<name>A0A482WQH4_LAOST</name>
<dbReference type="InterPro" id="IPR036636">
    <property type="entry name" value="COX7C/Cox8_sf"/>
</dbReference>
<evidence type="ECO:0000256" key="2">
    <source>
        <dbReference type="ARBA" id="ARBA00004673"/>
    </source>
</evidence>
<dbReference type="InParanoid" id="A0A482WQH4"/>
<evidence type="ECO:0000313" key="10">
    <source>
        <dbReference type="Proteomes" id="UP000291343"/>
    </source>
</evidence>
<keyword evidence="10" id="KW-1185">Reference proteome</keyword>
<dbReference type="SUPFAM" id="SSF81427">
    <property type="entry name" value="Mitochondrial cytochrome c oxidase subunit VIIc (aka VIIIa)"/>
    <property type="match status" value="1"/>
</dbReference>
<dbReference type="GO" id="GO:0005743">
    <property type="term" value="C:mitochondrial inner membrane"/>
    <property type="evidence" value="ECO:0007669"/>
    <property type="project" value="UniProtKB-SubCell"/>
</dbReference>
<keyword evidence="4" id="KW-0999">Mitochondrion inner membrane</keyword>
<reference evidence="8" key="2">
    <citation type="submission" date="2019-02" db="EMBL/GenBank/DDBJ databases">
        <authorList>
            <person name="Zhu J."/>
            <person name="Jiang F."/>
            <person name="Wang X."/>
            <person name="Yang P."/>
            <person name="Bao Y."/>
            <person name="Zhao W."/>
            <person name="Wang W."/>
            <person name="Lu H."/>
            <person name="Wang Q."/>
            <person name="Cui N."/>
            <person name="Li J."/>
            <person name="Chen X."/>
            <person name="Luo L."/>
            <person name="Yu J."/>
            <person name="Kang L."/>
            <person name="Cui F."/>
        </authorList>
    </citation>
    <scope>NUCLEOTIDE SEQUENCE</scope>
    <source>
        <strain evidence="8">Lst14</strain>
        <tissue evidence="8">Whole body</tissue>
    </source>
</reference>
<protein>
    <submittedName>
        <fullName evidence="8">Uncharacterized protein</fullName>
    </submittedName>
</protein>
<reference evidence="8 10" key="1">
    <citation type="journal article" date="2017" name="Gigascience">
        <title>Genome sequence of the small brown planthopper, Laodelphax striatellus.</title>
        <authorList>
            <person name="Zhu J."/>
            <person name="Jiang F."/>
            <person name="Wang X."/>
            <person name="Yang P."/>
            <person name="Bao Y."/>
            <person name="Zhao W."/>
            <person name="Wang W."/>
            <person name="Lu H."/>
            <person name="Wang Q."/>
            <person name="Cui N."/>
            <person name="Li J."/>
            <person name="Chen X."/>
            <person name="Luo L."/>
            <person name="Yu J."/>
            <person name="Kang L."/>
            <person name="Cui F."/>
        </authorList>
    </citation>
    <scope>NUCLEOTIDE SEQUENCE [LARGE SCALE GENOMIC DNA]</scope>
    <source>
        <strain evidence="8">Lst14</strain>
        <tissue evidence="8">Whole body</tissue>
    </source>
</reference>
<comment type="similarity">
    <text evidence="3">Belongs to the cytochrome c oxidase VIIc family.</text>
</comment>
<accession>A0A482WQH4</accession>
<comment type="caution">
    <text evidence="8">The sequence shown here is derived from an EMBL/GenBank/DDBJ whole genome shotgun (WGS) entry which is preliminary data.</text>
</comment>
<evidence type="ECO:0000313" key="8">
    <source>
        <dbReference type="EMBL" id="RZF35774.1"/>
    </source>
</evidence>
<evidence type="ECO:0000256" key="1">
    <source>
        <dbReference type="ARBA" id="ARBA00004434"/>
    </source>
</evidence>
<sequence>MRRFTTVLKYFRRGINTSRRVESDECHHRTGGVIGINLPFDIHNETRFTVLTTIFLITGLGLMPFVVHRQLKKQNSVSDDK</sequence>
<dbReference type="AlphaFoldDB" id="A0A482WQH4"/>
<keyword evidence="5" id="KW-0496">Mitochondrion</keyword>
<dbReference type="SMR" id="A0A482WQH4"/>
<dbReference type="Gene3D" id="4.10.49.10">
    <property type="entry name" value="Cytochrome c oxidase subunit VIIc"/>
    <property type="match status" value="1"/>
</dbReference>
<comment type="pathway">
    <text evidence="2">Energy metabolism; oxidative phosphorylation.</text>
</comment>
<dbReference type="UniPathway" id="UPA00705"/>
<evidence type="ECO:0000256" key="3">
    <source>
        <dbReference type="ARBA" id="ARBA00010514"/>
    </source>
</evidence>
<keyword evidence="7" id="KW-0812">Transmembrane</keyword>
<evidence type="ECO:0000256" key="5">
    <source>
        <dbReference type="ARBA" id="ARBA00023128"/>
    </source>
</evidence>
<keyword evidence="7" id="KW-1133">Transmembrane helix</keyword>
<dbReference type="GO" id="GO:0045277">
    <property type="term" value="C:respiratory chain complex IV"/>
    <property type="evidence" value="ECO:0007669"/>
    <property type="project" value="InterPro"/>
</dbReference>
<comment type="subcellular location">
    <subcellularLocation>
        <location evidence="1">Mitochondrion inner membrane</location>
        <topology evidence="1">Single-pass membrane protein</topology>
    </subcellularLocation>
</comment>
<dbReference type="OrthoDB" id="9974841at2759"/>